<dbReference type="EMBL" id="LR796697">
    <property type="protein sequence ID" value="CAB4160453.1"/>
    <property type="molecule type" value="Genomic_DNA"/>
</dbReference>
<sequence length="558" mass="59915">MSLNSLLQSPDNSQRSAALATVNKWERTGLLEGLRNETERAGMAQLLENQARQLVKEASQTGTANGSEEWAGVALPLVRRIFAEFAAKEFVSVQPMNLPSGLVFYLDFKYGTAQPGFDNDNSNRTGDPFGNPNALDSLFGVTTTGSDAAGGLYGAGRFGYSINNVTTSNLSAVASTGSGAGALTDAADVNYDGAYSASLSSYKKVTVAMPTNTDLFAVRAFTLLSGSTEVIPVQAFSKITSDYTASFIVTTADATKIQLAKAASALYVQYSVQPSDVTRGDFEDKDPFKGSGTSGINQGTDIDIPEINLEMQSDPIVAKTRKLKAVWTPEFAQDLNAYHSIDAEAELTSMLSEYVSMEIDLEILDMLISAAPTTEYWSALNNNVWNGAGFTQAAAGAVGAAGDGFYNTQGGWFQTLGTKLQKVSNKIHQKTLRGGANFLVTSPAVATILESIPGFAADTDGTKMEFAAGVQKIGAINNRYTVYKNPYMMENVILMGFRGSQFLETGAVYSPYIPLIMTPLVYDPVNFTPRKGVMTRYAKKVVRPEFYGKVYVHGLNVL</sequence>
<organism evidence="4">
    <name type="scientific">uncultured Caudovirales phage</name>
    <dbReference type="NCBI Taxonomy" id="2100421"/>
    <lineage>
        <taxon>Viruses</taxon>
        <taxon>Duplodnaviria</taxon>
        <taxon>Heunggongvirae</taxon>
        <taxon>Uroviricota</taxon>
        <taxon>Caudoviricetes</taxon>
        <taxon>Peduoviridae</taxon>
        <taxon>Maltschvirus</taxon>
        <taxon>Maltschvirus maltsch</taxon>
    </lineage>
</organism>
<dbReference type="InterPro" id="IPR010762">
    <property type="entry name" value="Gp23/Gp24_T4-like"/>
</dbReference>
<reference evidence="4" key="1">
    <citation type="submission" date="2020-04" db="EMBL/GenBank/DDBJ databases">
        <authorList>
            <person name="Chiriac C."/>
            <person name="Salcher M."/>
            <person name="Ghai R."/>
            <person name="Kavagutti S V."/>
        </authorList>
    </citation>
    <scope>NUCLEOTIDE SEQUENCE</scope>
</reference>
<evidence type="ECO:0000256" key="3">
    <source>
        <dbReference type="ARBA" id="ARBA00022844"/>
    </source>
</evidence>
<accession>A0A6J5NNL9</accession>
<dbReference type="GO" id="GO:0019028">
    <property type="term" value="C:viral capsid"/>
    <property type="evidence" value="ECO:0007669"/>
    <property type="project" value="UniProtKB-KW"/>
</dbReference>
<evidence type="ECO:0000256" key="1">
    <source>
        <dbReference type="ARBA" id="ARBA00004328"/>
    </source>
</evidence>
<keyword evidence="3" id="KW-0946">Virion</keyword>
<gene>
    <name evidence="4" type="ORF">UFOVP723_192</name>
</gene>
<dbReference type="Pfam" id="PF07068">
    <property type="entry name" value="Gp23"/>
    <property type="match status" value="2"/>
</dbReference>
<proteinExistence type="predicted"/>
<name>A0A6J5NNL9_9CAUD</name>
<protein>
    <submittedName>
        <fullName evidence="4">Capsid protein, T4-like bacteriophage</fullName>
    </submittedName>
</protein>
<keyword evidence="2" id="KW-0167">Capsid protein</keyword>
<evidence type="ECO:0000256" key="2">
    <source>
        <dbReference type="ARBA" id="ARBA00022561"/>
    </source>
</evidence>
<evidence type="ECO:0000313" key="4">
    <source>
        <dbReference type="EMBL" id="CAB4160453.1"/>
    </source>
</evidence>
<comment type="subcellular location">
    <subcellularLocation>
        <location evidence="1">Virion</location>
    </subcellularLocation>
</comment>